<evidence type="ECO:0008006" key="4">
    <source>
        <dbReference type="Google" id="ProtNLM"/>
    </source>
</evidence>
<reference evidence="2" key="1">
    <citation type="submission" date="2022-12" db="EMBL/GenBank/DDBJ databases">
        <title>Draft genome assemblies for two species of Escallonia (Escalloniales).</title>
        <authorList>
            <person name="Chanderbali A."/>
            <person name="Dervinis C."/>
            <person name="Anghel I."/>
            <person name="Soltis D."/>
            <person name="Soltis P."/>
            <person name="Zapata F."/>
        </authorList>
    </citation>
    <scope>NUCLEOTIDE SEQUENCE</scope>
    <source>
        <strain evidence="2">UCBG64.0493</strain>
        <tissue evidence="2">Leaf</tissue>
    </source>
</reference>
<evidence type="ECO:0000313" key="2">
    <source>
        <dbReference type="EMBL" id="KAK3012362.1"/>
    </source>
</evidence>
<evidence type="ECO:0000256" key="1">
    <source>
        <dbReference type="SAM" id="MobiDB-lite"/>
    </source>
</evidence>
<evidence type="ECO:0000313" key="3">
    <source>
        <dbReference type="Proteomes" id="UP001188597"/>
    </source>
</evidence>
<name>A0AA89ARH2_9ASTE</name>
<dbReference type="PANTHER" id="PTHR35317">
    <property type="entry name" value="OS04G0629600 PROTEIN"/>
    <property type="match status" value="1"/>
</dbReference>
<feature type="region of interest" description="Disordered" evidence="1">
    <location>
        <begin position="140"/>
        <end position="187"/>
    </location>
</feature>
<comment type="caution">
    <text evidence="2">The sequence shown here is derived from an EMBL/GenBank/DDBJ whole genome shotgun (WGS) entry which is preliminary data.</text>
</comment>
<keyword evidence="3" id="KW-1185">Reference proteome</keyword>
<dbReference type="PANTHER" id="PTHR35317:SF23">
    <property type="entry name" value="OS04G0629600 PROTEIN"/>
    <property type="match status" value="1"/>
</dbReference>
<accession>A0AA89ARH2</accession>
<protein>
    <recommendedName>
        <fullName evidence="4">UBN2_2 domain-containing protein</fullName>
    </recommendedName>
</protein>
<gene>
    <name evidence="2" type="ORF">RJ639_013006</name>
</gene>
<dbReference type="AlphaFoldDB" id="A0AA89ARH2"/>
<dbReference type="Pfam" id="PF14223">
    <property type="entry name" value="Retrotran_gag_2"/>
    <property type="match status" value="1"/>
</dbReference>
<proteinExistence type="predicted"/>
<sequence>MWELSNRISLMIIKGSITTANRGAILDSDNAKLYLAYIEEQFQGSSKAHATTLITKMITLKYSGSNGVREHILWINDVASQLKGLDMEIFEGFLVHLIMTSLSAQFGLFKINYNTQKVKWKMNELISMCVQKEERLKSEQPDRAHVTITAPSKGKGKGKGKKFDKGSLQGNKSASVTKTDKTSSSGTKGSFDLRWLFESAKKPPWWQGGVCGTFTWVRWAVARRAPSRGGQSMSVRLCEIFTVVTLLIMKAFQMGSSVPQLGE</sequence>
<dbReference type="EMBL" id="JAVXUP010001385">
    <property type="protein sequence ID" value="KAK3012362.1"/>
    <property type="molecule type" value="Genomic_DNA"/>
</dbReference>
<dbReference type="Proteomes" id="UP001188597">
    <property type="component" value="Unassembled WGS sequence"/>
</dbReference>
<feature type="compositionally biased region" description="Low complexity" evidence="1">
    <location>
        <begin position="172"/>
        <end position="187"/>
    </location>
</feature>
<organism evidence="2 3">
    <name type="scientific">Escallonia herrerae</name>
    <dbReference type="NCBI Taxonomy" id="1293975"/>
    <lineage>
        <taxon>Eukaryota</taxon>
        <taxon>Viridiplantae</taxon>
        <taxon>Streptophyta</taxon>
        <taxon>Embryophyta</taxon>
        <taxon>Tracheophyta</taxon>
        <taxon>Spermatophyta</taxon>
        <taxon>Magnoliopsida</taxon>
        <taxon>eudicotyledons</taxon>
        <taxon>Gunneridae</taxon>
        <taxon>Pentapetalae</taxon>
        <taxon>asterids</taxon>
        <taxon>campanulids</taxon>
        <taxon>Escalloniales</taxon>
        <taxon>Escalloniaceae</taxon>
        <taxon>Escallonia</taxon>
    </lineage>
</organism>